<reference evidence="1 2" key="1">
    <citation type="submission" date="2019-10" db="EMBL/GenBank/DDBJ databases">
        <authorList>
            <person name="Davis E.R."/>
            <person name="Mohamed A."/>
            <person name="Ilzat A."/>
            <person name="Sivanathan V."/>
            <person name="Garlena R.A."/>
            <person name="Russell D.A."/>
            <person name="Pope W.H."/>
            <person name="Jacobs-Sera D."/>
            <person name="Hatfull G.F."/>
        </authorList>
    </citation>
    <scope>NUCLEOTIDE SEQUENCE [LARGE SCALE GENOMIC DNA]</scope>
</reference>
<keyword evidence="2" id="KW-1185">Reference proteome</keyword>
<accession>A0A649VPA3</accession>
<proteinExistence type="predicted"/>
<dbReference type="EMBL" id="MN586033">
    <property type="protein sequence ID" value="QGJ94148.1"/>
    <property type="molecule type" value="Genomic_DNA"/>
</dbReference>
<dbReference type="Proteomes" id="UP000427166">
    <property type="component" value="Segment"/>
</dbReference>
<dbReference type="GeneID" id="80018869"/>
<evidence type="ECO:0000313" key="1">
    <source>
        <dbReference type="EMBL" id="QGJ94148.1"/>
    </source>
</evidence>
<protein>
    <submittedName>
        <fullName evidence="1">Minor tail protein</fullName>
    </submittedName>
</protein>
<dbReference type="KEGG" id="vg:80018869"/>
<sequence>MTNSLVVEWIDPRGKTWNLTTGEQGVIFDMGQQGLGWSTIQHATARSGQRILSSTLERAVHNLAISLDPERVGMPAYELREEWWYKANSPYDYGTLKFTRPDGVVRTRRLKLADTPDTKLTYDPGIGAGDVVEVWPLTGNGPWWEGVAQEHIITYADLTGGNDTPFYGADGTAYPFYISRPFAAQGVTIDNTGQGPMWLTWELTGPMTDPVIGFDGGALLQYKGVISAGEKITIITDPEYRRVIDGDGMSMFGYLYGRVAPTPKGQQVPLVFTAQAIGAATRAVVTGVTRYAAPF</sequence>
<evidence type="ECO:0000313" key="2">
    <source>
        <dbReference type="Proteomes" id="UP000427166"/>
    </source>
</evidence>
<organism evidence="1 2">
    <name type="scientific">Corynebacterium phage EmiRose</name>
    <dbReference type="NCBI Taxonomy" id="2565372"/>
    <lineage>
        <taxon>Viruses</taxon>
        <taxon>Duplodnaviria</taxon>
        <taxon>Heunggongvirae</taxon>
        <taxon>Uroviricota</taxon>
        <taxon>Caudoviricetes</taxon>
        <taxon>Emirosevirus</taxon>
        <taxon>Emirosevirus emirose</taxon>
    </lineage>
</organism>
<dbReference type="RefSeq" id="YP_010754283.1">
    <property type="nucleotide sequence ID" value="NC_073458.1"/>
</dbReference>
<gene>
    <name evidence="1" type="primary">16</name>
    <name evidence="1" type="ORF">SEA_EMIROSE_16</name>
</gene>
<name>A0A649VPA3_9CAUD</name>